<name>A0A9P9XXF6_9HYPO</name>
<evidence type="ECO:0000313" key="10">
    <source>
        <dbReference type="Proteomes" id="UP001055219"/>
    </source>
</evidence>
<reference evidence="9" key="1">
    <citation type="journal article" date="2021" name="J Fungi (Basel)">
        <title>Genomic and Metabolomic Analyses of the Marine Fungus Emericellopsis cladophorae: Insights into Saltwater Adaptability Mechanisms and Its Biosynthetic Potential.</title>
        <authorList>
            <person name="Goncalves M.F.M."/>
            <person name="Hilario S."/>
            <person name="Van de Peer Y."/>
            <person name="Esteves A.C."/>
            <person name="Alves A."/>
        </authorList>
    </citation>
    <scope>NUCLEOTIDE SEQUENCE</scope>
    <source>
        <strain evidence="9">MUM 19.33</strain>
    </source>
</reference>
<feature type="region of interest" description="Disordered" evidence="8">
    <location>
        <begin position="555"/>
        <end position="600"/>
    </location>
</feature>
<reference evidence="9" key="2">
    <citation type="submission" date="2022-07" db="EMBL/GenBank/DDBJ databases">
        <authorList>
            <person name="Goncalves M.F.M."/>
            <person name="Hilario S."/>
            <person name="Van De Peer Y."/>
            <person name="Esteves A.C."/>
            <person name="Alves A."/>
        </authorList>
    </citation>
    <scope>NUCLEOTIDE SEQUENCE</scope>
    <source>
        <strain evidence="9">MUM 19.33</strain>
    </source>
</reference>
<sequence length="868" mass="96129">MYANVQIPYSQVHALGNILLAARSGQLHTYSLTDGKLISTWKHPDVEKVAEAVNRVAEEREVALATGAGEDAYMADDDKDEPPAKRQKMLSEEESSVFITTDMPPADAVDGESSSKGQKGKGKDKASRSRVRVEGRAKVPDRPSITHLTSTPDNKHVIAVTGHDKALWVFEHDGQGNLKELSSRVMPKRPSSIVVGPDSAIICADKFGDVYSLPLAPDPNWKAPVVAKTVTETPIEANEFTVHSRRNRRALESQQLQAKKKPNNEQDKATDAPAFELTLLLGHVSLLTALLVAEREGRKYIITADRDEHIRVSRYIPQAHIIEGFCLGHKDFIGDLVIPEQRSDILISGGGENELFVWDWLAGNLASTASVLNLAQQIDSTITEVAVSGLHSLVYPSESGKLTYVLAICEGIKAIFSWLLTDDNRLNHPGVIQLPGNPLDLEISPVEGDPPKIVAAMDPGAANPANSINIFTLNMNEERLSVDDIMTVEENSVKTSDIEATEDVVRGLLYNVEYLRKKRGGGEDGEGGDAPATEFFGSSQNDEILYVQSDVTALSDEANESQYDSQEETEADDKEEGDMLDERRHDRELSSKIDDPEFPAYSGRTQEDYVTYACLEAMWENVRDYLGREERDTFFALVPMSNKCKTKSVLYAHRIHRAIVMDPSTFNCAHYLVLKVMFGLEACMRQSWWSIFKKKHPQQAAEDEEAAAEKKEAERMASRTRSSAARAASTLRTPRSMSKQHLTSKIIQGTGSPIQRSSQSRPISRGLSLDVFAANRYTSLTPSFSARRGSHAPARVNRLLNFRQQETKPPTQTNTTDVAELQARVSQLELENAQSVARVRELEEALDSFRLFAAELSTLLDTTPEQQD</sequence>
<dbReference type="InterPro" id="IPR036322">
    <property type="entry name" value="WD40_repeat_dom_sf"/>
</dbReference>
<evidence type="ECO:0000256" key="7">
    <source>
        <dbReference type="SAM" id="Coils"/>
    </source>
</evidence>
<evidence type="ECO:0000256" key="3">
    <source>
        <dbReference type="ARBA" id="ARBA00022694"/>
    </source>
</evidence>
<dbReference type="AlphaFoldDB" id="A0A9P9XXF6"/>
<keyword evidence="4 6" id="KW-0677">Repeat</keyword>
<dbReference type="Gene3D" id="2.130.10.10">
    <property type="entry name" value="YVTN repeat-like/Quinoprotein amine dehydrogenase"/>
    <property type="match status" value="1"/>
</dbReference>
<dbReference type="Proteomes" id="UP001055219">
    <property type="component" value="Unassembled WGS sequence"/>
</dbReference>
<evidence type="ECO:0000256" key="2">
    <source>
        <dbReference type="ARBA" id="ARBA00022574"/>
    </source>
</evidence>
<dbReference type="GeneID" id="75834712"/>
<feature type="compositionally biased region" description="Low complexity" evidence="8">
    <location>
        <begin position="752"/>
        <end position="762"/>
    </location>
</feature>
<dbReference type="PANTHER" id="PTHR16288:SF0">
    <property type="entry name" value="TRNA (GUANINE-N(7)-)-METHYLTRANSFERASE NON-CATALYTIC SUBUNIT WDR4"/>
    <property type="match status" value="1"/>
</dbReference>
<feature type="region of interest" description="Disordered" evidence="8">
    <location>
        <begin position="67"/>
        <end position="150"/>
    </location>
</feature>
<comment type="caution">
    <text evidence="9">The sequence shown here is derived from an EMBL/GenBank/DDBJ whole genome shotgun (WGS) entry which is preliminary data.</text>
</comment>
<proteinExistence type="inferred from homology"/>
<comment type="similarity">
    <text evidence="6">Belongs to the WD repeat TRM82 family.</text>
</comment>
<feature type="compositionally biased region" description="Acidic residues" evidence="8">
    <location>
        <begin position="565"/>
        <end position="579"/>
    </location>
</feature>
<dbReference type="EMBL" id="JAGIXG020000044">
    <property type="protein sequence ID" value="KAI6779623.1"/>
    <property type="molecule type" value="Genomic_DNA"/>
</dbReference>
<dbReference type="GO" id="GO:0005634">
    <property type="term" value="C:nucleus"/>
    <property type="evidence" value="ECO:0007669"/>
    <property type="project" value="UniProtKB-SubCell"/>
</dbReference>
<dbReference type="HAMAP" id="MF_03056">
    <property type="entry name" value="TRM82"/>
    <property type="match status" value="1"/>
</dbReference>
<feature type="coiled-coil region" evidence="7">
    <location>
        <begin position="818"/>
        <end position="845"/>
    </location>
</feature>
<protein>
    <recommendedName>
        <fullName evidence="11">Transfer RNA methyltransferase 82</fullName>
    </recommendedName>
</protein>
<gene>
    <name evidence="9" type="ORF">J7T54_008241</name>
</gene>
<evidence type="ECO:0000256" key="5">
    <source>
        <dbReference type="ARBA" id="ARBA00023242"/>
    </source>
</evidence>
<keyword evidence="2 6" id="KW-0853">WD repeat</keyword>
<comment type="function">
    <text evidence="6">Required for the formation of N(7)-methylguanine at position 46 (m7G46) in tRNA. In the complex, it is required to stabilize and induce conformational changes of the catalytic subunit.</text>
</comment>
<evidence type="ECO:0000256" key="6">
    <source>
        <dbReference type="HAMAP-Rule" id="MF_03056"/>
    </source>
</evidence>
<comment type="pathway">
    <text evidence="6">tRNA modification; N(7)-methylguanine-tRNA biosynthesis.</text>
</comment>
<evidence type="ECO:0000256" key="8">
    <source>
        <dbReference type="SAM" id="MobiDB-lite"/>
    </source>
</evidence>
<dbReference type="InterPro" id="IPR015943">
    <property type="entry name" value="WD40/YVTN_repeat-like_dom_sf"/>
</dbReference>
<feature type="region of interest" description="Disordered" evidence="8">
    <location>
        <begin position="713"/>
        <end position="762"/>
    </location>
</feature>
<feature type="compositionally biased region" description="Low complexity" evidence="8">
    <location>
        <begin position="719"/>
        <end position="736"/>
    </location>
</feature>
<feature type="compositionally biased region" description="Polar residues" evidence="8">
    <location>
        <begin position="737"/>
        <end position="751"/>
    </location>
</feature>
<dbReference type="InterPro" id="IPR028884">
    <property type="entry name" value="Trm82"/>
</dbReference>
<keyword evidence="5 6" id="KW-0539">Nucleus</keyword>
<evidence type="ECO:0008006" key="11">
    <source>
        <dbReference type="Google" id="ProtNLM"/>
    </source>
</evidence>
<feature type="compositionally biased region" description="Basic and acidic residues" evidence="8">
    <location>
        <begin position="121"/>
        <end position="141"/>
    </location>
</feature>
<keyword evidence="7" id="KW-0175">Coiled coil</keyword>
<keyword evidence="3 6" id="KW-0819">tRNA processing</keyword>
<dbReference type="GO" id="GO:0043527">
    <property type="term" value="C:tRNA methyltransferase complex"/>
    <property type="evidence" value="ECO:0007669"/>
    <property type="project" value="TreeGrafter"/>
</dbReference>
<dbReference type="PANTHER" id="PTHR16288">
    <property type="entry name" value="WD40 REPEAT PROTEIN 4"/>
    <property type="match status" value="1"/>
</dbReference>
<dbReference type="GO" id="GO:0106004">
    <property type="term" value="P:tRNA (guanine-N7)-methylation"/>
    <property type="evidence" value="ECO:0007669"/>
    <property type="project" value="UniProtKB-UniRule"/>
</dbReference>
<dbReference type="RefSeq" id="XP_051360479.1">
    <property type="nucleotide sequence ID" value="XM_051508466.1"/>
</dbReference>
<dbReference type="SUPFAM" id="SSF50978">
    <property type="entry name" value="WD40 repeat-like"/>
    <property type="match status" value="1"/>
</dbReference>
<keyword evidence="10" id="KW-1185">Reference proteome</keyword>
<evidence type="ECO:0000256" key="4">
    <source>
        <dbReference type="ARBA" id="ARBA00022737"/>
    </source>
</evidence>
<evidence type="ECO:0000256" key="1">
    <source>
        <dbReference type="ARBA" id="ARBA00004123"/>
    </source>
</evidence>
<feature type="compositionally biased region" description="Basic and acidic residues" evidence="8">
    <location>
        <begin position="580"/>
        <end position="595"/>
    </location>
</feature>
<dbReference type="GO" id="GO:0005829">
    <property type="term" value="C:cytosol"/>
    <property type="evidence" value="ECO:0007669"/>
    <property type="project" value="TreeGrafter"/>
</dbReference>
<accession>A0A9P9XXF6</accession>
<dbReference type="OrthoDB" id="339900at2759"/>
<evidence type="ECO:0000313" key="9">
    <source>
        <dbReference type="EMBL" id="KAI6779623.1"/>
    </source>
</evidence>
<comment type="subcellular location">
    <subcellularLocation>
        <location evidence="1 6">Nucleus</location>
    </subcellularLocation>
</comment>
<organism evidence="9 10">
    <name type="scientific">Emericellopsis cladophorae</name>
    <dbReference type="NCBI Taxonomy" id="2686198"/>
    <lineage>
        <taxon>Eukaryota</taxon>
        <taxon>Fungi</taxon>
        <taxon>Dikarya</taxon>
        <taxon>Ascomycota</taxon>
        <taxon>Pezizomycotina</taxon>
        <taxon>Sordariomycetes</taxon>
        <taxon>Hypocreomycetidae</taxon>
        <taxon>Hypocreales</taxon>
        <taxon>Bionectriaceae</taxon>
        <taxon>Emericellopsis</taxon>
    </lineage>
</organism>
<feature type="region of interest" description="Disordered" evidence="8">
    <location>
        <begin position="519"/>
        <end position="539"/>
    </location>
</feature>